<evidence type="ECO:0000313" key="10">
    <source>
        <dbReference type="EMBL" id="MBB5021726.1"/>
    </source>
</evidence>
<dbReference type="NCBIfam" id="TIGR00017">
    <property type="entry name" value="cmk"/>
    <property type="match status" value="1"/>
</dbReference>
<dbReference type="GO" id="GO:0036431">
    <property type="term" value="F:dCMP kinase activity"/>
    <property type="evidence" value="ECO:0007669"/>
    <property type="project" value="InterPro"/>
</dbReference>
<sequence length="230" mass="26105">MSLLRIALDGPGGSGKSTMGKLLAKKYNFTYVDTGAMYRSVALYMDRHDIPLDGASIDVERIMEQVHLRFAWSGDNQRVFLNEEDVSDAIRTSRNSLLTSRVATLPAVRQALVQLQQKMARLRSVVMDGRDIASVVIPDAELKFYLDASAEVRAQRRLEEMEQNGVAAQFEDVLREIQQRDYEDTHRQHSPLVRVPEAIYIDTTSMDADSVFNILCQHVECYPQLPQQEV</sequence>
<dbReference type="EMBL" id="JACHID010000005">
    <property type="protein sequence ID" value="MBB5021726.1"/>
    <property type="molecule type" value="Genomic_DNA"/>
</dbReference>
<keyword evidence="2 8" id="KW-0808">Transferase</keyword>
<evidence type="ECO:0000259" key="9">
    <source>
        <dbReference type="Pfam" id="PF02224"/>
    </source>
</evidence>
<dbReference type="EC" id="2.7.4.25" evidence="8"/>
<evidence type="ECO:0000256" key="5">
    <source>
        <dbReference type="ARBA" id="ARBA00022840"/>
    </source>
</evidence>
<feature type="binding site" evidence="8">
    <location>
        <begin position="10"/>
        <end position="18"/>
    </location>
    <ligand>
        <name>ATP</name>
        <dbReference type="ChEBI" id="CHEBI:30616"/>
    </ligand>
</feature>
<evidence type="ECO:0000313" key="11">
    <source>
        <dbReference type="Proteomes" id="UP000528322"/>
    </source>
</evidence>
<dbReference type="InterPro" id="IPR003136">
    <property type="entry name" value="Cytidylate_kin"/>
</dbReference>
<evidence type="ECO:0000256" key="7">
    <source>
        <dbReference type="ARBA" id="ARBA00048478"/>
    </source>
</evidence>
<keyword evidence="3 8" id="KW-0547">Nucleotide-binding</keyword>
<dbReference type="GO" id="GO:0005524">
    <property type="term" value="F:ATP binding"/>
    <property type="evidence" value="ECO:0007669"/>
    <property type="project" value="UniProtKB-UniRule"/>
</dbReference>
<accession>A0A7W7Y438</accession>
<dbReference type="Gene3D" id="3.40.50.300">
    <property type="entry name" value="P-loop containing nucleotide triphosphate hydrolases"/>
    <property type="match status" value="1"/>
</dbReference>
<comment type="subcellular location">
    <subcellularLocation>
        <location evidence="8">Cytoplasm</location>
    </subcellularLocation>
</comment>
<keyword evidence="8" id="KW-0963">Cytoplasm</keyword>
<proteinExistence type="inferred from homology"/>
<name>A0A7W7Y438_9BACT</name>
<dbReference type="Pfam" id="PF02224">
    <property type="entry name" value="Cytidylate_kin"/>
    <property type="match status" value="1"/>
</dbReference>
<dbReference type="GO" id="GO:0005829">
    <property type="term" value="C:cytosol"/>
    <property type="evidence" value="ECO:0007669"/>
    <property type="project" value="TreeGrafter"/>
</dbReference>
<evidence type="ECO:0000256" key="2">
    <source>
        <dbReference type="ARBA" id="ARBA00022679"/>
    </source>
</evidence>
<protein>
    <recommendedName>
        <fullName evidence="8">Cytidylate kinase</fullName>
        <shortName evidence="8">CK</shortName>
        <ecNumber evidence="8">2.7.4.25</ecNumber>
    </recommendedName>
    <alternativeName>
        <fullName evidence="8">Cytidine monophosphate kinase</fullName>
        <shortName evidence="8">CMP kinase</shortName>
    </alternativeName>
</protein>
<evidence type="ECO:0000256" key="6">
    <source>
        <dbReference type="ARBA" id="ARBA00047615"/>
    </source>
</evidence>
<keyword evidence="11" id="KW-1185">Reference proteome</keyword>
<evidence type="ECO:0000256" key="1">
    <source>
        <dbReference type="ARBA" id="ARBA00009427"/>
    </source>
</evidence>
<dbReference type="CDD" id="cd02020">
    <property type="entry name" value="CMPK"/>
    <property type="match status" value="1"/>
</dbReference>
<comment type="similarity">
    <text evidence="1 8">Belongs to the cytidylate kinase family. Type 1 subfamily.</text>
</comment>
<organism evidence="10 11">
    <name type="scientific">Desulfurispira natronophila</name>
    <dbReference type="NCBI Taxonomy" id="682562"/>
    <lineage>
        <taxon>Bacteria</taxon>
        <taxon>Pseudomonadati</taxon>
        <taxon>Chrysiogenota</taxon>
        <taxon>Chrysiogenia</taxon>
        <taxon>Chrysiogenales</taxon>
        <taxon>Chrysiogenaceae</taxon>
        <taxon>Desulfurispira</taxon>
    </lineage>
</organism>
<evidence type="ECO:0000256" key="3">
    <source>
        <dbReference type="ARBA" id="ARBA00022741"/>
    </source>
</evidence>
<dbReference type="SUPFAM" id="SSF52540">
    <property type="entry name" value="P-loop containing nucleoside triphosphate hydrolases"/>
    <property type="match status" value="1"/>
</dbReference>
<comment type="caution">
    <text evidence="10">The sequence shown here is derived from an EMBL/GenBank/DDBJ whole genome shotgun (WGS) entry which is preliminary data.</text>
</comment>
<feature type="domain" description="Cytidylate kinase" evidence="9">
    <location>
        <begin position="6"/>
        <end position="219"/>
    </location>
</feature>
<dbReference type="RefSeq" id="WP_183730940.1">
    <property type="nucleotide sequence ID" value="NZ_JACHID010000005.1"/>
</dbReference>
<keyword evidence="5 8" id="KW-0067">ATP-binding</keyword>
<dbReference type="AlphaFoldDB" id="A0A7W7Y438"/>
<reference evidence="10 11" key="1">
    <citation type="submission" date="2020-08" db="EMBL/GenBank/DDBJ databases">
        <title>Genomic Encyclopedia of Type Strains, Phase IV (KMG-IV): sequencing the most valuable type-strain genomes for metagenomic binning, comparative biology and taxonomic classification.</title>
        <authorList>
            <person name="Goeker M."/>
        </authorList>
    </citation>
    <scope>NUCLEOTIDE SEQUENCE [LARGE SCALE GENOMIC DNA]</scope>
    <source>
        <strain evidence="10 11">DSM 22071</strain>
    </source>
</reference>
<gene>
    <name evidence="8" type="primary">cmk</name>
    <name evidence="10" type="ORF">HNR37_001039</name>
</gene>
<keyword evidence="4 8" id="KW-0418">Kinase</keyword>
<evidence type="ECO:0000256" key="4">
    <source>
        <dbReference type="ARBA" id="ARBA00022777"/>
    </source>
</evidence>
<evidence type="ECO:0000256" key="8">
    <source>
        <dbReference type="HAMAP-Rule" id="MF_00238"/>
    </source>
</evidence>
<comment type="catalytic activity">
    <reaction evidence="7 8">
        <text>CMP + ATP = CDP + ADP</text>
        <dbReference type="Rhea" id="RHEA:11600"/>
        <dbReference type="ChEBI" id="CHEBI:30616"/>
        <dbReference type="ChEBI" id="CHEBI:58069"/>
        <dbReference type="ChEBI" id="CHEBI:60377"/>
        <dbReference type="ChEBI" id="CHEBI:456216"/>
        <dbReference type="EC" id="2.7.4.25"/>
    </reaction>
</comment>
<dbReference type="GO" id="GO:0006220">
    <property type="term" value="P:pyrimidine nucleotide metabolic process"/>
    <property type="evidence" value="ECO:0007669"/>
    <property type="project" value="UniProtKB-UniRule"/>
</dbReference>
<dbReference type="PANTHER" id="PTHR21299:SF2">
    <property type="entry name" value="CYTIDYLATE KINASE"/>
    <property type="match status" value="1"/>
</dbReference>
<dbReference type="InterPro" id="IPR011994">
    <property type="entry name" value="Cytidylate_kinase_dom"/>
</dbReference>
<dbReference type="HAMAP" id="MF_00238">
    <property type="entry name" value="Cytidyl_kinase_type1"/>
    <property type="match status" value="1"/>
</dbReference>
<comment type="catalytic activity">
    <reaction evidence="6 8">
        <text>dCMP + ATP = dCDP + ADP</text>
        <dbReference type="Rhea" id="RHEA:25094"/>
        <dbReference type="ChEBI" id="CHEBI:30616"/>
        <dbReference type="ChEBI" id="CHEBI:57566"/>
        <dbReference type="ChEBI" id="CHEBI:58593"/>
        <dbReference type="ChEBI" id="CHEBI:456216"/>
        <dbReference type="EC" id="2.7.4.25"/>
    </reaction>
</comment>
<dbReference type="PANTHER" id="PTHR21299">
    <property type="entry name" value="CYTIDYLATE KINASE/PANTOATE-BETA-ALANINE LIGASE"/>
    <property type="match status" value="1"/>
</dbReference>
<dbReference type="Proteomes" id="UP000528322">
    <property type="component" value="Unassembled WGS sequence"/>
</dbReference>
<dbReference type="InterPro" id="IPR027417">
    <property type="entry name" value="P-loop_NTPase"/>
</dbReference>
<dbReference type="GO" id="GO:0015949">
    <property type="term" value="P:nucleobase-containing small molecule interconversion"/>
    <property type="evidence" value="ECO:0007669"/>
    <property type="project" value="TreeGrafter"/>
</dbReference>